<reference evidence="2" key="1">
    <citation type="submission" date="2019-12" db="EMBL/GenBank/DDBJ databases">
        <title>Genome sequencing and annotation of Brassica cretica.</title>
        <authorList>
            <person name="Studholme D.J."/>
            <person name="Sarris P."/>
        </authorList>
    </citation>
    <scope>NUCLEOTIDE SEQUENCE</scope>
    <source>
        <strain evidence="2">PFS-109/04</strain>
        <tissue evidence="2">Leaf</tissue>
    </source>
</reference>
<feature type="region of interest" description="Disordered" evidence="1">
    <location>
        <begin position="74"/>
        <end position="114"/>
    </location>
</feature>
<dbReference type="EMBL" id="QGKX02001521">
    <property type="protein sequence ID" value="KAF3505548.1"/>
    <property type="molecule type" value="Genomic_DNA"/>
</dbReference>
<dbReference type="Proteomes" id="UP000712600">
    <property type="component" value="Unassembled WGS sequence"/>
</dbReference>
<protein>
    <submittedName>
        <fullName evidence="2">Uncharacterized protein</fullName>
    </submittedName>
</protein>
<dbReference type="AlphaFoldDB" id="A0A8S9NK67"/>
<evidence type="ECO:0000256" key="1">
    <source>
        <dbReference type="SAM" id="MobiDB-lite"/>
    </source>
</evidence>
<organism evidence="2 3">
    <name type="scientific">Brassica cretica</name>
    <name type="common">Mustard</name>
    <dbReference type="NCBI Taxonomy" id="69181"/>
    <lineage>
        <taxon>Eukaryota</taxon>
        <taxon>Viridiplantae</taxon>
        <taxon>Streptophyta</taxon>
        <taxon>Embryophyta</taxon>
        <taxon>Tracheophyta</taxon>
        <taxon>Spermatophyta</taxon>
        <taxon>Magnoliopsida</taxon>
        <taxon>eudicotyledons</taxon>
        <taxon>Gunneridae</taxon>
        <taxon>Pentapetalae</taxon>
        <taxon>rosids</taxon>
        <taxon>malvids</taxon>
        <taxon>Brassicales</taxon>
        <taxon>Brassicaceae</taxon>
        <taxon>Brassiceae</taxon>
        <taxon>Brassica</taxon>
    </lineage>
</organism>
<gene>
    <name evidence="2" type="ORF">F2Q69_00002988</name>
</gene>
<evidence type="ECO:0000313" key="3">
    <source>
        <dbReference type="Proteomes" id="UP000712600"/>
    </source>
</evidence>
<comment type="caution">
    <text evidence="2">The sequence shown here is derived from an EMBL/GenBank/DDBJ whole genome shotgun (WGS) entry which is preliminary data.</text>
</comment>
<feature type="region of interest" description="Disordered" evidence="1">
    <location>
        <begin position="1"/>
        <end position="47"/>
    </location>
</feature>
<feature type="compositionally biased region" description="Basic and acidic residues" evidence="1">
    <location>
        <begin position="83"/>
        <end position="98"/>
    </location>
</feature>
<evidence type="ECO:0000313" key="2">
    <source>
        <dbReference type="EMBL" id="KAF3505548.1"/>
    </source>
</evidence>
<feature type="compositionally biased region" description="Acidic residues" evidence="1">
    <location>
        <begin position="105"/>
        <end position="114"/>
    </location>
</feature>
<name>A0A8S9NK67_BRACR</name>
<feature type="compositionally biased region" description="Polar residues" evidence="1">
    <location>
        <begin position="35"/>
        <end position="47"/>
    </location>
</feature>
<sequence>MEDDEGNEDGQVHVHSSATMEKDDADGANLVDVPVTTTTINQDEATQEWSIPVTHLNEEEAERLVVVLVQNEDEEEEYWEYELGEKPSKANKKEKESENDAIGNGEEELEDRPD</sequence>
<accession>A0A8S9NK67</accession>
<proteinExistence type="predicted"/>